<evidence type="ECO:0000313" key="8">
    <source>
        <dbReference type="Proteomes" id="UP000288227"/>
    </source>
</evidence>
<dbReference type="Gene3D" id="1.10.1740.10">
    <property type="match status" value="1"/>
</dbReference>
<dbReference type="RefSeq" id="WP_246011832.1">
    <property type="nucleotide sequence ID" value="NZ_BHXQ01000001.1"/>
</dbReference>
<dbReference type="AlphaFoldDB" id="A0A401U6P3"/>
<sequence>MSKERMYTEEELINGCRKGDRACQHLLYKQFSKRLMAVCLRYSKSVPEAEDVLQEGFVKIYQHLPNFKGQSQLATWMTRIMVNTALNMHRKKLYLFPMVDVGEVSLETSAESLNTLAFEQLLDMIQSLPHGCQLIFNMYAVEGYTHQEIAGLLGISEGTSKSQYARAKELLRKQLQQEENRLKYGDK</sequence>
<accession>A0A401U6P3</accession>
<dbReference type="InterPro" id="IPR014284">
    <property type="entry name" value="RNA_pol_sigma-70_dom"/>
</dbReference>
<keyword evidence="2" id="KW-0805">Transcription regulation</keyword>
<evidence type="ECO:0000256" key="4">
    <source>
        <dbReference type="ARBA" id="ARBA00023163"/>
    </source>
</evidence>
<evidence type="ECO:0000259" key="6">
    <source>
        <dbReference type="Pfam" id="PF08281"/>
    </source>
</evidence>
<comment type="caution">
    <text evidence="7">The sequence shown here is derived from an EMBL/GenBank/DDBJ whole genome shotgun (WGS) entry which is preliminary data.</text>
</comment>
<dbReference type="EMBL" id="BHXQ01000001">
    <property type="protein sequence ID" value="GCC50555.1"/>
    <property type="molecule type" value="Genomic_DNA"/>
</dbReference>
<dbReference type="InterPro" id="IPR036388">
    <property type="entry name" value="WH-like_DNA-bd_sf"/>
</dbReference>
<dbReference type="CDD" id="cd06171">
    <property type="entry name" value="Sigma70_r4"/>
    <property type="match status" value="1"/>
</dbReference>
<dbReference type="SUPFAM" id="SSF88659">
    <property type="entry name" value="Sigma3 and sigma4 domains of RNA polymerase sigma factors"/>
    <property type="match status" value="1"/>
</dbReference>
<dbReference type="SUPFAM" id="SSF88946">
    <property type="entry name" value="Sigma2 domain of RNA polymerase sigma factors"/>
    <property type="match status" value="1"/>
</dbReference>
<evidence type="ECO:0000259" key="5">
    <source>
        <dbReference type="Pfam" id="PF04542"/>
    </source>
</evidence>
<name>A0A401U6P3_9BACT</name>
<dbReference type="PANTHER" id="PTHR43133:SF46">
    <property type="entry name" value="RNA POLYMERASE SIGMA-70 FACTOR ECF SUBFAMILY"/>
    <property type="match status" value="1"/>
</dbReference>
<dbReference type="InterPro" id="IPR007627">
    <property type="entry name" value="RNA_pol_sigma70_r2"/>
</dbReference>
<keyword evidence="3" id="KW-0731">Sigma factor</keyword>
<dbReference type="Gene3D" id="1.10.10.10">
    <property type="entry name" value="Winged helix-like DNA-binding domain superfamily/Winged helix DNA-binding domain"/>
    <property type="match status" value="1"/>
</dbReference>
<evidence type="ECO:0000313" key="7">
    <source>
        <dbReference type="EMBL" id="GCC50555.1"/>
    </source>
</evidence>
<gene>
    <name evidence="7" type="ORF">SanaruYs_07700</name>
</gene>
<reference evidence="7 8" key="1">
    <citation type="submission" date="2018-11" db="EMBL/GenBank/DDBJ databases">
        <title>Chryseotalea sanarue gen. nov., sp., nov., a member of the family Cytophagaceae, isolated from a brackish lake in Hamamatsu Japan.</title>
        <authorList>
            <person name="Maejima Y."/>
            <person name="Iino T."/>
            <person name="Muraguchi Y."/>
            <person name="Fukuda K."/>
            <person name="Ohkuma M."/>
            <person name="Moriuchi R."/>
            <person name="Dohra H."/>
            <person name="Kimbara K."/>
            <person name="Shintani M."/>
        </authorList>
    </citation>
    <scope>NUCLEOTIDE SEQUENCE [LARGE SCALE GENOMIC DNA]</scope>
    <source>
        <strain evidence="7 8">Ys</strain>
    </source>
</reference>
<feature type="domain" description="RNA polymerase sigma-70 region 2" evidence="5">
    <location>
        <begin position="27"/>
        <end position="92"/>
    </location>
</feature>
<dbReference type="GO" id="GO:0016987">
    <property type="term" value="F:sigma factor activity"/>
    <property type="evidence" value="ECO:0007669"/>
    <property type="project" value="UniProtKB-KW"/>
</dbReference>
<dbReference type="Pfam" id="PF04542">
    <property type="entry name" value="Sigma70_r2"/>
    <property type="match status" value="1"/>
</dbReference>
<dbReference type="InterPro" id="IPR013324">
    <property type="entry name" value="RNA_pol_sigma_r3/r4-like"/>
</dbReference>
<dbReference type="InterPro" id="IPR039425">
    <property type="entry name" value="RNA_pol_sigma-70-like"/>
</dbReference>
<proteinExistence type="inferred from homology"/>
<organism evidence="7 8">
    <name type="scientific">Chryseotalea sanaruensis</name>
    <dbReference type="NCBI Taxonomy" id="2482724"/>
    <lineage>
        <taxon>Bacteria</taxon>
        <taxon>Pseudomonadati</taxon>
        <taxon>Bacteroidota</taxon>
        <taxon>Cytophagia</taxon>
        <taxon>Cytophagales</taxon>
        <taxon>Chryseotaleaceae</taxon>
        <taxon>Chryseotalea</taxon>
    </lineage>
</organism>
<protein>
    <submittedName>
        <fullName evidence="7">RNA polymerase sigma factor</fullName>
    </submittedName>
</protein>
<dbReference type="GO" id="GO:0003677">
    <property type="term" value="F:DNA binding"/>
    <property type="evidence" value="ECO:0007669"/>
    <property type="project" value="InterPro"/>
</dbReference>
<dbReference type="InterPro" id="IPR013249">
    <property type="entry name" value="RNA_pol_sigma70_r4_t2"/>
</dbReference>
<dbReference type="NCBIfam" id="TIGR02937">
    <property type="entry name" value="sigma70-ECF"/>
    <property type="match status" value="1"/>
</dbReference>
<dbReference type="GO" id="GO:0006352">
    <property type="term" value="P:DNA-templated transcription initiation"/>
    <property type="evidence" value="ECO:0007669"/>
    <property type="project" value="InterPro"/>
</dbReference>
<dbReference type="InterPro" id="IPR013325">
    <property type="entry name" value="RNA_pol_sigma_r2"/>
</dbReference>
<evidence type="ECO:0000256" key="2">
    <source>
        <dbReference type="ARBA" id="ARBA00023015"/>
    </source>
</evidence>
<dbReference type="PANTHER" id="PTHR43133">
    <property type="entry name" value="RNA POLYMERASE ECF-TYPE SIGMA FACTO"/>
    <property type="match status" value="1"/>
</dbReference>
<evidence type="ECO:0000256" key="3">
    <source>
        <dbReference type="ARBA" id="ARBA00023082"/>
    </source>
</evidence>
<comment type="similarity">
    <text evidence="1">Belongs to the sigma-70 factor family. ECF subfamily.</text>
</comment>
<keyword evidence="8" id="KW-1185">Reference proteome</keyword>
<dbReference type="Pfam" id="PF08281">
    <property type="entry name" value="Sigma70_r4_2"/>
    <property type="match status" value="1"/>
</dbReference>
<feature type="domain" description="RNA polymerase sigma factor 70 region 4 type 2" evidence="6">
    <location>
        <begin position="119"/>
        <end position="171"/>
    </location>
</feature>
<dbReference type="Proteomes" id="UP000288227">
    <property type="component" value="Unassembled WGS sequence"/>
</dbReference>
<evidence type="ECO:0000256" key="1">
    <source>
        <dbReference type="ARBA" id="ARBA00010641"/>
    </source>
</evidence>
<keyword evidence="4" id="KW-0804">Transcription</keyword>